<evidence type="ECO:0000313" key="8">
    <source>
        <dbReference type="Proteomes" id="UP000633509"/>
    </source>
</evidence>
<sequence length="679" mass="69509">MEPVLEARGVSKRFPGVLALDGVSLALRPGEVHALVGENGAGKSTLIKVFTGVYRPDGGELRYQGAPAVFGTPMEAQRAGISTIYQEVNLVPMMSVARNLLLGREPRGRFGVIDATAMHGEAQRVLAGYGVATDVRRPLRTLGVGAQQMVALARAVSVDARVVIMDEPTSSLEPREVETLFGVIRRLRDAGIAVMYVSHRLDELYRVCDQVTVLRDGRVAHSGALAEVERLRLISLMLGRDLNEVRTGGLTRFSRTRHRTTGLAPSPPGPAASVGLAALEESAAVEGAAASVGSDALEGSVAADEGPAVLGRSAPPLGLTAPEGPAVSAGSAEPSADPAASPRRAAPSKITAPERPVVSGGPAASSEGSAKPANPAMPPGHAVPAGLEGVPGAGASVTGGASAGPPLGSDGPGVVEMSAGVGAPVVEARGLTRRHVLDGVNVAIAPGEVVGLGGLLGAGRTETAKAIVGALPLDGGQVLVAGRPLRKGTKAAIRAGVSLLPEDRKAEGIIPTLSVRENIALAALPTLGTAGVVSDAKIDRVVEIFMRRLRIKAASPHQLVSELSGGNQQKVLLARWLAVRPKVLLLDEPTRGIDVGAKAEVQALIDELAEEGLGVLLISSDLEELVEGADRILVLREGAVVGELSGDEVTEERIMATIAEHTAANEVAAGQAGEERGDG</sequence>
<proteinExistence type="predicted"/>
<dbReference type="PANTHER" id="PTHR43790">
    <property type="entry name" value="CARBOHYDRATE TRANSPORT ATP-BINDING PROTEIN MG119-RELATED"/>
    <property type="match status" value="1"/>
</dbReference>
<feature type="domain" description="ABC transporter" evidence="6">
    <location>
        <begin position="421"/>
        <end position="662"/>
    </location>
</feature>
<feature type="region of interest" description="Disordered" evidence="5">
    <location>
        <begin position="251"/>
        <end position="273"/>
    </location>
</feature>
<feature type="compositionally biased region" description="Low complexity" evidence="5">
    <location>
        <begin position="359"/>
        <end position="373"/>
    </location>
</feature>
<dbReference type="Gene3D" id="3.40.50.300">
    <property type="entry name" value="P-loop containing nucleotide triphosphate hydrolases"/>
    <property type="match status" value="2"/>
</dbReference>
<dbReference type="InterPro" id="IPR003593">
    <property type="entry name" value="AAA+_ATPase"/>
</dbReference>
<dbReference type="SUPFAM" id="SSF52540">
    <property type="entry name" value="P-loop containing nucleoside triphosphate hydrolases"/>
    <property type="match status" value="2"/>
</dbReference>
<dbReference type="EMBL" id="JADBEK010000001">
    <property type="protein sequence ID" value="MBE1581813.1"/>
    <property type="molecule type" value="Genomic_DNA"/>
</dbReference>
<keyword evidence="2" id="KW-0677">Repeat</keyword>
<feature type="domain" description="ABC transporter" evidence="6">
    <location>
        <begin position="5"/>
        <end position="241"/>
    </location>
</feature>
<comment type="caution">
    <text evidence="7">The sequence shown here is derived from an EMBL/GenBank/DDBJ whole genome shotgun (WGS) entry which is preliminary data.</text>
</comment>
<feature type="region of interest" description="Disordered" evidence="5">
    <location>
        <begin position="307"/>
        <end position="410"/>
    </location>
</feature>
<dbReference type="InterPro" id="IPR017871">
    <property type="entry name" value="ABC_transporter-like_CS"/>
</dbReference>
<evidence type="ECO:0000256" key="4">
    <source>
        <dbReference type="ARBA" id="ARBA00022840"/>
    </source>
</evidence>
<dbReference type="InterPro" id="IPR027417">
    <property type="entry name" value="P-loop_NTPase"/>
</dbReference>
<evidence type="ECO:0000256" key="1">
    <source>
        <dbReference type="ARBA" id="ARBA00022448"/>
    </source>
</evidence>
<dbReference type="Pfam" id="PF00005">
    <property type="entry name" value="ABC_tran"/>
    <property type="match status" value="2"/>
</dbReference>
<evidence type="ECO:0000259" key="6">
    <source>
        <dbReference type="PROSITE" id="PS50893"/>
    </source>
</evidence>
<dbReference type="SMART" id="SM00382">
    <property type="entry name" value="AAA"/>
    <property type="match status" value="2"/>
</dbReference>
<dbReference type="PROSITE" id="PS00211">
    <property type="entry name" value="ABC_TRANSPORTER_1"/>
    <property type="match status" value="1"/>
</dbReference>
<dbReference type="RefSeq" id="WP_225963161.1">
    <property type="nucleotide sequence ID" value="NZ_JADBEK010000001.1"/>
</dbReference>
<keyword evidence="7" id="KW-0762">Sugar transport</keyword>
<dbReference type="PANTHER" id="PTHR43790:SF9">
    <property type="entry name" value="GALACTOFURANOSE TRANSPORTER ATP-BINDING PROTEIN YTFR"/>
    <property type="match status" value="1"/>
</dbReference>
<dbReference type="Proteomes" id="UP000633509">
    <property type="component" value="Unassembled WGS sequence"/>
</dbReference>
<feature type="compositionally biased region" description="Low complexity" evidence="5">
    <location>
        <begin position="328"/>
        <end position="348"/>
    </location>
</feature>
<protein>
    <submittedName>
        <fullName evidence="7">ABC-type sugar transport system ATPase subunit</fullName>
    </submittedName>
</protein>
<organism evidence="7 8">
    <name type="scientific">Nonomuraea angiospora</name>
    <dbReference type="NCBI Taxonomy" id="46172"/>
    <lineage>
        <taxon>Bacteria</taxon>
        <taxon>Bacillati</taxon>
        <taxon>Actinomycetota</taxon>
        <taxon>Actinomycetes</taxon>
        <taxon>Streptosporangiales</taxon>
        <taxon>Streptosporangiaceae</taxon>
        <taxon>Nonomuraea</taxon>
    </lineage>
</organism>
<dbReference type="InterPro" id="IPR050107">
    <property type="entry name" value="ABC_carbohydrate_import_ATPase"/>
</dbReference>
<evidence type="ECO:0000256" key="2">
    <source>
        <dbReference type="ARBA" id="ARBA00022737"/>
    </source>
</evidence>
<accession>A0ABR9LMB9</accession>
<name>A0ABR9LMB9_9ACTN</name>
<keyword evidence="3" id="KW-0547">Nucleotide-binding</keyword>
<keyword evidence="8" id="KW-1185">Reference proteome</keyword>
<evidence type="ECO:0000313" key="7">
    <source>
        <dbReference type="EMBL" id="MBE1581813.1"/>
    </source>
</evidence>
<gene>
    <name evidence="7" type="ORF">H4W80_000071</name>
</gene>
<dbReference type="CDD" id="cd03216">
    <property type="entry name" value="ABC_Carb_Monos_I"/>
    <property type="match status" value="1"/>
</dbReference>
<dbReference type="InterPro" id="IPR003439">
    <property type="entry name" value="ABC_transporter-like_ATP-bd"/>
</dbReference>
<feature type="compositionally biased region" description="Low complexity" evidence="5">
    <location>
        <begin position="393"/>
        <end position="406"/>
    </location>
</feature>
<keyword evidence="1" id="KW-0813">Transport</keyword>
<reference evidence="7 8" key="1">
    <citation type="submission" date="2020-10" db="EMBL/GenBank/DDBJ databases">
        <title>Sequencing the genomes of 1000 actinobacteria strains.</title>
        <authorList>
            <person name="Klenk H.-P."/>
        </authorList>
    </citation>
    <scope>NUCLEOTIDE SEQUENCE [LARGE SCALE GENOMIC DNA]</scope>
    <source>
        <strain evidence="7 8">DSM 43173</strain>
    </source>
</reference>
<dbReference type="CDD" id="cd03215">
    <property type="entry name" value="ABC_Carb_Monos_II"/>
    <property type="match status" value="1"/>
</dbReference>
<evidence type="ECO:0000256" key="3">
    <source>
        <dbReference type="ARBA" id="ARBA00022741"/>
    </source>
</evidence>
<keyword evidence="4" id="KW-0067">ATP-binding</keyword>
<dbReference type="PROSITE" id="PS50893">
    <property type="entry name" value="ABC_TRANSPORTER_2"/>
    <property type="match status" value="2"/>
</dbReference>
<evidence type="ECO:0000256" key="5">
    <source>
        <dbReference type="SAM" id="MobiDB-lite"/>
    </source>
</evidence>